<dbReference type="STRING" id="36166.T1GLM7"/>
<dbReference type="GO" id="GO:0004467">
    <property type="term" value="F:long-chain fatty acid-CoA ligase activity"/>
    <property type="evidence" value="ECO:0007669"/>
    <property type="project" value="TreeGrafter"/>
</dbReference>
<dbReference type="EnsemblMetazoa" id="MESCA004439-RA">
    <property type="protein sequence ID" value="MESCA004439-PA"/>
    <property type="gene ID" value="MESCA004439"/>
</dbReference>
<comment type="subcellular location">
    <subcellularLocation>
        <location evidence="1">Peroxisome</location>
    </subcellularLocation>
</comment>
<dbReference type="GO" id="GO:0046949">
    <property type="term" value="P:fatty-acyl-CoA biosynthetic process"/>
    <property type="evidence" value="ECO:0007669"/>
    <property type="project" value="TreeGrafter"/>
</dbReference>
<dbReference type="HOGENOM" id="CLU_864054_0_0_1"/>
<reference evidence="4" key="2">
    <citation type="submission" date="2015-06" db="UniProtKB">
        <authorList>
            <consortium name="EnsemblMetazoa"/>
        </authorList>
    </citation>
    <scope>IDENTIFICATION</scope>
</reference>
<evidence type="ECO:0000259" key="3">
    <source>
        <dbReference type="Pfam" id="PF00501"/>
    </source>
</evidence>
<accession>T1GLM7</accession>
<dbReference type="Pfam" id="PF00501">
    <property type="entry name" value="AMP-binding"/>
    <property type="match status" value="1"/>
</dbReference>
<evidence type="ECO:0000256" key="1">
    <source>
        <dbReference type="ARBA" id="ARBA00004275"/>
    </source>
</evidence>
<dbReference type="PROSITE" id="PS00455">
    <property type="entry name" value="AMP_BINDING"/>
    <property type="match status" value="1"/>
</dbReference>
<sequence length="322" mass="36072">MGSYLGDAILKKLAHCDLSRVAEHNHDTSESITLKNIYERTLTVAANLKDLNLKEDDIIAFYSRNNSYISGIAFGCNLNGNAWCPFDIIQDNLDYLLGYIRPTILIYDEEFKIEVKDSLNRLEMCVKELIFGNPSLENSVENVLLKPQNIKSFVPKDLSKLKSADHLISCISFTSGSTGVPKAVPITHSMFINQINAVAYLDEFNSKNIMSPSGIRWIAQLFIMFLPIFLNTKKTFSGKNPDPVNMCDAIHKWKVSAILTANSMLKAIFNHYESTPGYDFSSLEYLLSGGEPPCASMKSRFIEILPTIKISQGYGITDVEEL</sequence>
<keyword evidence="2" id="KW-0576">Peroxisome</keyword>
<keyword evidence="5" id="KW-1185">Reference proteome</keyword>
<proteinExistence type="predicted"/>
<evidence type="ECO:0000313" key="4">
    <source>
        <dbReference type="EnsemblMetazoa" id="MESCA004439-PA"/>
    </source>
</evidence>
<dbReference type="EMBL" id="CAQQ02052290">
    <property type="status" value="NOT_ANNOTATED_CDS"/>
    <property type="molecule type" value="Genomic_DNA"/>
</dbReference>
<dbReference type="InterPro" id="IPR020845">
    <property type="entry name" value="AMP-binding_CS"/>
</dbReference>
<dbReference type="Gene3D" id="3.40.50.12780">
    <property type="entry name" value="N-terminal domain of ligase-like"/>
    <property type="match status" value="1"/>
</dbReference>
<dbReference type="InterPro" id="IPR042099">
    <property type="entry name" value="ANL_N_sf"/>
</dbReference>
<dbReference type="Proteomes" id="UP000015102">
    <property type="component" value="Unassembled WGS sequence"/>
</dbReference>
<dbReference type="PANTHER" id="PTHR24096">
    <property type="entry name" value="LONG-CHAIN-FATTY-ACID--COA LIGASE"/>
    <property type="match status" value="1"/>
</dbReference>
<protein>
    <recommendedName>
        <fullName evidence="3">AMP-dependent synthetase/ligase domain-containing protein</fullName>
    </recommendedName>
</protein>
<evidence type="ECO:0000256" key="2">
    <source>
        <dbReference type="ARBA" id="ARBA00023140"/>
    </source>
</evidence>
<dbReference type="SUPFAM" id="SSF56801">
    <property type="entry name" value="Acetyl-CoA synthetase-like"/>
    <property type="match status" value="1"/>
</dbReference>
<dbReference type="AlphaFoldDB" id="T1GLM7"/>
<feature type="domain" description="AMP-dependent synthetase/ligase" evidence="3">
    <location>
        <begin position="27"/>
        <end position="318"/>
    </location>
</feature>
<evidence type="ECO:0000313" key="5">
    <source>
        <dbReference type="Proteomes" id="UP000015102"/>
    </source>
</evidence>
<dbReference type="InterPro" id="IPR000873">
    <property type="entry name" value="AMP-dep_synth/lig_dom"/>
</dbReference>
<reference evidence="5" key="1">
    <citation type="submission" date="2013-02" db="EMBL/GenBank/DDBJ databases">
        <authorList>
            <person name="Hughes D."/>
        </authorList>
    </citation>
    <scope>NUCLEOTIDE SEQUENCE</scope>
    <source>
        <strain>Durham</strain>
        <strain evidence="5">NC isolate 2 -- Noor lab</strain>
    </source>
</reference>
<name>T1GLM7_MEGSC</name>
<organism evidence="4 5">
    <name type="scientific">Megaselia scalaris</name>
    <name type="common">Humpbacked fly</name>
    <name type="synonym">Phora scalaris</name>
    <dbReference type="NCBI Taxonomy" id="36166"/>
    <lineage>
        <taxon>Eukaryota</taxon>
        <taxon>Metazoa</taxon>
        <taxon>Ecdysozoa</taxon>
        <taxon>Arthropoda</taxon>
        <taxon>Hexapoda</taxon>
        <taxon>Insecta</taxon>
        <taxon>Pterygota</taxon>
        <taxon>Neoptera</taxon>
        <taxon>Endopterygota</taxon>
        <taxon>Diptera</taxon>
        <taxon>Brachycera</taxon>
        <taxon>Muscomorpha</taxon>
        <taxon>Platypezoidea</taxon>
        <taxon>Phoridae</taxon>
        <taxon>Megaseliini</taxon>
        <taxon>Megaselia</taxon>
    </lineage>
</organism>
<dbReference type="PANTHER" id="PTHR24096:SF353">
    <property type="entry name" value="GH16244P-RELATED"/>
    <property type="match status" value="1"/>
</dbReference>
<dbReference type="GO" id="GO:0005777">
    <property type="term" value="C:peroxisome"/>
    <property type="evidence" value="ECO:0007669"/>
    <property type="project" value="UniProtKB-SubCell"/>
</dbReference>